<dbReference type="InterPro" id="IPR036696">
    <property type="entry name" value="YdfO-like_sf"/>
</dbReference>
<dbReference type="SUPFAM" id="SSF160419">
    <property type="entry name" value="YdfO-like"/>
    <property type="match status" value="1"/>
</dbReference>
<dbReference type="Proteomes" id="UP000199306">
    <property type="component" value="Unassembled WGS sequence"/>
</dbReference>
<sequence>MTREESINEAYKSAVNYPDLAQKLINAGIESYSVDVATGIIIYRFAEGGRILHANTKVLREISDEFSEMKTIQAIRDNQEGKSDYPGFMNDIAVAGVRFYEAVLSGSNKRCIYVGNGGKYEENIPI</sequence>
<dbReference type="OrthoDB" id="1550456at2"/>
<dbReference type="Gene3D" id="3.30.1810.10">
    <property type="entry name" value="YdfO-like"/>
    <property type="match status" value="1"/>
</dbReference>
<accession>A0A1I5NNQ0</accession>
<dbReference type="Pfam" id="PF07166">
    <property type="entry name" value="DUF1398"/>
    <property type="match status" value="1"/>
</dbReference>
<keyword evidence="2" id="KW-1185">Reference proteome</keyword>
<dbReference type="InterPro" id="IPR009833">
    <property type="entry name" value="DUF1398"/>
</dbReference>
<organism evidence="1 2">
    <name type="scientific">Pseudarcicella hirudinis</name>
    <dbReference type="NCBI Taxonomy" id="1079859"/>
    <lineage>
        <taxon>Bacteria</taxon>
        <taxon>Pseudomonadati</taxon>
        <taxon>Bacteroidota</taxon>
        <taxon>Cytophagia</taxon>
        <taxon>Cytophagales</taxon>
        <taxon>Flectobacillaceae</taxon>
        <taxon>Pseudarcicella</taxon>
    </lineage>
</organism>
<evidence type="ECO:0000313" key="1">
    <source>
        <dbReference type="EMBL" id="SFP23433.1"/>
    </source>
</evidence>
<protein>
    <submittedName>
        <fullName evidence="1">Uncharacterized conserved protein YbcV, DUF1398 family</fullName>
    </submittedName>
</protein>
<gene>
    <name evidence="1" type="ORF">SAMN04515674_10242</name>
</gene>
<dbReference type="EMBL" id="FOXH01000002">
    <property type="protein sequence ID" value="SFP23433.1"/>
    <property type="molecule type" value="Genomic_DNA"/>
</dbReference>
<reference evidence="1 2" key="1">
    <citation type="submission" date="2016-10" db="EMBL/GenBank/DDBJ databases">
        <authorList>
            <person name="de Groot N.N."/>
        </authorList>
    </citation>
    <scope>NUCLEOTIDE SEQUENCE [LARGE SCALE GENOMIC DNA]</scope>
    <source>
        <strain evidence="2">E92,LMG 26720,CCM 7988</strain>
    </source>
</reference>
<dbReference type="RefSeq" id="WP_092012166.1">
    <property type="nucleotide sequence ID" value="NZ_FOXH01000002.1"/>
</dbReference>
<dbReference type="AlphaFoldDB" id="A0A1I5NNQ0"/>
<evidence type="ECO:0000313" key="2">
    <source>
        <dbReference type="Proteomes" id="UP000199306"/>
    </source>
</evidence>
<name>A0A1I5NNQ0_9BACT</name>
<proteinExistence type="predicted"/>